<keyword evidence="2 3" id="KW-0802">TPR repeat</keyword>
<keyword evidence="6" id="KW-1185">Reference proteome</keyword>
<accession>A0AAW1S630</accession>
<feature type="compositionally biased region" description="Low complexity" evidence="4">
    <location>
        <begin position="124"/>
        <end position="152"/>
    </location>
</feature>
<evidence type="ECO:0000256" key="3">
    <source>
        <dbReference type="PROSITE-ProRule" id="PRU00339"/>
    </source>
</evidence>
<feature type="repeat" description="TPR" evidence="3">
    <location>
        <begin position="73"/>
        <end position="106"/>
    </location>
</feature>
<dbReference type="PROSITE" id="PS50005">
    <property type="entry name" value="TPR"/>
    <property type="match status" value="1"/>
</dbReference>
<dbReference type="AlphaFoldDB" id="A0AAW1S630"/>
<gene>
    <name evidence="5" type="ORF">WJX81_001084</name>
</gene>
<dbReference type="Gene3D" id="1.25.40.10">
    <property type="entry name" value="Tetratricopeptide repeat domain"/>
    <property type="match status" value="1"/>
</dbReference>
<dbReference type="PANTHER" id="PTHR22904:SF523">
    <property type="entry name" value="STRESS-INDUCED-PHOSPHOPROTEIN 1"/>
    <property type="match status" value="1"/>
</dbReference>
<protein>
    <submittedName>
        <fullName evidence="5">Uncharacterized protein</fullName>
    </submittedName>
</protein>
<comment type="caution">
    <text evidence="5">The sequence shown here is derived from an EMBL/GenBank/DDBJ whole genome shotgun (WGS) entry which is preliminary data.</text>
</comment>
<dbReference type="InterPro" id="IPR011990">
    <property type="entry name" value="TPR-like_helical_dom_sf"/>
</dbReference>
<evidence type="ECO:0000256" key="1">
    <source>
        <dbReference type="ARBA" id="ARBA00022737"/>
    </source>
</evidence>
<sequence length="373" mass="38957">MSSCEPDFKQLGNTEFRNGAYLKAAALYTRGLKADPGNAVLLSNRCACLLKLHKLDKALADAQECVRVRGDWDKSHFRLGSALEALGRQAEAFAAFKRARDCNPENAEAAAKLQTVRGSSKDSAAPAHRAGAGAPAPAGTAANGSSHAPAVAAGGGGGSSVSNGKRLPAAQVTAKVTTAEEYEEAKAAMVAGEAHAYSEERVLRFADEVRLATAEQLAHAAAGGPAGYPVGGRGGPAGDSAGSAHAAEAGSAPEELQPCVYFLPGRRSGDQVEQWGQVRVAAAFESPDTLQSALAFLREYAADTGAHAACAVVSRGNIAFPQVWKKRGWPLGSADGAFVQLESRGLRRVWFVRPGSDAYELPEDFKLLEPLFR</sequence>
<feature type="compositionally biased region" description="Gly residues" evidence="4">
    <location>
        <begin position="224"/>
        <end position="237"/>
    </location>
</feature>
<evidence type="ECO:0000313" key="6">
    <source>
        <dbReference type="Proteomes" id="UP001445335"/>
    </source>
</evidence>
<dbReference type="PANTHER" id="PTHR22904">
    <property type="entry name" value="TPR REPEAT CONTAINING PROTEIN"/>
    <property type="match status" value="1"/>
</dbReference>
<name>A0AAW1S630_9CHLO</name>
<keyword evidence="1" id="KW-0677">Repeat</keyword>
<reference evidence="5 6" key="1">
    <citation type="journal article" date="2024" name="Nat. Commun.">
        <title>Phylogenomics reveals the evolutionary origins of lichenization in chlorophyte algae.</title>
        <authorList>
            <person name="Puginier C."/>
            <person name="Libourel C."/>
            <person name="Otte J."/>
            <person name="Skaloud P."/>
            <person name="Haon M."/>
            <person name="Grisel S."/>
            <person name="Petersen M."/>
            <person name="Berrin J.G."/>
            <person name="Delaux P.M."/>
            <person name="Dal Grande F."/>
            <person name="Keller J."/>
        </authorList>
    </citation>
    <scope>NUCLEOTIDE SEQUENCE [LARGE SCALE GENOMIC DNA]</scope>
    <source>
        <strain evidence="5 6">SAG 245.80</strain>
    </source>
</reference>
<feature type="region of interest" description="Disordered" evidence="4">
    <location>
        <begin position="222"/>
        <end position="250"/>
    </location>
</feature>
<dbReference type="SMART" id="SM00028">
    <property type="entry name" value="TPR"/>
    <property type="match status" value="3"/>
</dbReference>
<dbReference type="GO" id="GO:0051879">
    <property type="term" value="F:Hsp90 protein binding"/>
    <property type="evidence" value="ECO:0007669"/>
    <property type="project" value="TreeGrafter"/>
</dbReference>
<feature type="region of interest" description="Disordered" evidence="4">
    <location>
        <begin position="114"/>
        <end position="164"/>
    </location>
</feature>
<dbReference type="EMBL" id="JALJOU010000011">
    <property type="protein sequence ID" value="KAK9840933.1"/>
    <property type="molecule type" value="Genomic_DNA"/>
</dbReference>
<evidence type="ECO:0000256" key="2">
    <source>
        <dbReference type="ARBA" id="ARBA00022803"/>
    </source>
</evidence>
<evidence type="ECO:0000256" key="4">
    <source>
        <dbReference type="SAM" id="MobiDB-lite"/>
    </source>
</evidence>
<dbReference type="InterPro" id="IPR019734">
    <property type="entry name" value="TPR_rpt"/>
</dbReference>
<evidence type="ECO:0000313" key="5">
    <source>
        <dbReference type="EMBL" id="KAK9840933.1"/>
    </source>
</evidence>
<organism evidence="5 6">
    <name type="scientific">Elliptochloris bilobata</name>
    <dbReference type="NCBI Taxonomy" id="381761"/>
    <lineage>
        <taxon>Eukaryota</taxon>
        <taxon>Viridiplantae</taxon>
        <taxon>Chlorophyta</taxon>
        <taxon>core chlorophytes</taxon>
        <taxon>Trebouxiophyceae</taxon>
        <taxon>Trebouxiophyceae incertae sedis</taxon>
        <taxon>Elliptochloris clade</taxon>
        <taxon>Elliptochloris</taxon>
    </lineage>
</organism>
<dbReference type="Proteomes" id="UP001445335">
    <property type="component" value="Unassembled WGS sequence"/>
</dbReference>
<feature type="compositionally biased region" description="Low complexity" evidence="4">
    <location>
        <begin position="238"/>
        <end position="250"/>
    </location>
</feature>
<proteinExistence type="predicted"/>
<dbReference type="SUPFAM" id="SSF48452">
    <property type="entry name" value="TPR-like"/>
    <property type="match status" value="1"/>
</dbReference>